<reference evidence="3 4" key="1">
    <citation type="submission" date="2020-04" db="EMBL/GenBank/DDBJ databases">
        <title>Arthrobacter sp. nov.</title>
        <authorList>
            <person name="Liu S."/>
        </authorList>
    </citation>
    <scope>NUCLEOTIDE SEQUENCE [LARGE SCALE GENOMIC DNA]</scope>
    <source>
        <strain evidence="3 4">E918</strain>
    </source>
</reference>
<feature type="domain" description="HTH cro/C1-type" evidence="2">
    <location>
        <begin position="15"/>
        <end position="69"/>
    </location>
</feature>
<protein>
    <submittedName>
        <fullName evidence="3">Helix-turn-helix domain-containing protein</fullName>
    </submittedName>
</protein>
<organism evidence="3 4">
    <name type="scientific">Arthrobacter mobilis</name>
    <dbReference type="NCBI Taxonomy" id="2724944"/>
    <lineage>
        <taxon>Bacteria</taxon>
        <taxon>Bacillati</taxon>
        <taxon>Actinomycetota</taxon>
        <taxon>Actinomycetes</taxon>
        <taxon>Micrococcales</taxon>
        <taxon>Micrococcaceae</taxon>
        <taxon>Arthrobacter</taxon>
    </lineage>
</organism>
<dbReference type="SUPFAM" id="SSF47413">
    <property type="entry name" value="lambda repressor-like DNA-binding domains"/>
    <property type="match status" value="1"/>
</dbReference>
<dbReference type="Gene3D" id="1.10.260.40">
    <property type="entry name" value="lambda repressor-like DNA-binding domains"/>
    <property type="match status" value="1"/>
</dbReference>
<dbReference type="PANTHER" id="PTHR46797">
    <property type="entry name" value="HTH-TYPE TRANSCRIPTIONAL REGULATOR"/>
    <property type="match status" value="1"/>
</dbReference>
<dbReference type="EMBL" id="JAAZSQ010000001">
    <property type="protein sequence ID" value="NKX53103.1"/>
    <property type="molecule type" value="Genomic_DNA"/>
</dbReference>
<dbReference type="Gene3D" id="2.60.120.10">
    <property type="entry name" value="Jelly Rolls"/>
    <property type="match status" value="1"/>
</dbReference>
<evidence type="ECO:0000313" key="4">
    <source>
        <dbReference type="Proteomes" id="UP000544090"/>
    </source>
</evidence>
<dbReference type="GO" id="GO:0005829">
    <property type="term" value="C:cytosol"/>
    <property type="evidence" value="ECO:0007669"/>
    <property type="project" value="TreeGrafter"/>
</dbReference>
<dbReference type="PANTHER" id="PTHR46797:SF1">
    <property type="entry name" value="METHYLPHOSPHONATE SYNTHASE"/>
    <property type="match status" value="1"/>
</dbReference>
<dbReference type="PROSITE" id="PS50943">
    <property type="entry name" value="HTH_CROC1"/>
    <property type="match status" value="1"/>
</dbReference>
<keyword evidence="1" id="KW-0238">DNA-binding</keyword>
<sequence length="187" mass="19940">MTAIMENEQPIGGRIRAARELRGISLRRLAQATGLSSGFLSQLENGRSNASVATLKKLAAALGATTAELIDGTSPEGRVLRKADRPAFHDGDGLVKYLLTRTPQRNLEVYAGEIEPGGGTGEELYVHGNAQEVLVCLTGQVEVRLAAETYVLDGGDSIEYLSSTPHGLRNIAGTRSEVMWIISPPTP</sequence>
<name>A0A7X6HBI4_9MICC</name>
<dbReference type="InterPro" id="IPR013096">
    <property type="entry name" value="Cupin_2"/>
</dbReference>
<dbReference type="SMART" id="SM00530">
    <property type="entry name" value="HTH_XRE"/>
    <property type="match status" value="1"/>
</dbReference>
<dbReference type="InterPro" id="IPR050807">
    <property type="entry name" value="TransReg_Diox_bact_type"/>
</dbReference>
<dbReference type="CDD" id="cd02209">
    <property type="entry name" value="cupin_XRE_C"/>
    <property type="match status" value="1"/>
</dbReference>
<dbReference type="InterPro" id="IPR014710">
    <property type="entry name" value="RmlC-like_jellyroll"/>
</dbReference>
<dbReference type="Proteomes" id="UP000544090">
    <property type="component" value="Unassembled WGS sequence"/>
</dbReference>
<dbReference type="CDD" id="cd00093">
    <property type="entry name" value="HTH_XRE"/>
    <property type="match status" value="1"/>
</dbReference>
<dbReference type="AlphaFoldDB" id="A0A7X6HBI4"/>
<evidence type="ECO:0000256" key="1">
    <source>
        <dbReference type="ARBA" id="ARBA00023125"/>
    </source>
</evidence>
<dbReference type="InterPro" id="IPR010982">
    <property type="entry name" value="Lambda_DNA-bd_dom_sf"/>
</dbReference>
<evidence type="ECO:0000313" key="3">
    <source>
        <dbReference type="EMBL" id="NKX53103.1"/>
    </source>
</evidence>
<comment type="caution">
    <text evidence="3">The sequence shown here is derived from an EMBL/GenBank/DDBJ whole genome shotgun (WGS) entry which is preliminary data.</text>
</comment>
<dbReference type="GO" id="GO:0003700">
    <property type="term" value="F:DNA-binding transcription factor activity"/>
    <property type="evidence" value="ECO:0007669"/>
    <property type="project" value="TreeGrafter"/>
</dbReference>
<dbReference type="Pfam" id="PF01381">
    <property type="entry name" value="HTH_3"/>
    <property type="match status" value="1"/>
</dbReference>
<dbReference type="GO" id="GO:0003677">
    <property type="term" value="F:DNA binding"/>
    <property type="evidence" value="ECO:0007669"/>
    <property type="project" value="UniProtKB-KW"/>
</dbReference>
<dbReference type="SUPFAM" id="SSF51182">
    <property type="entry name" value="RmlC-like cupins"/>
    <property type="match status" value="1"/>
</dbReference>
<dbReference type="RefSeq" id="WP_168484452.1">
    <property type="nucleotide sequence ID" value="NZ_JAAZSQ010000001.1"/>
</dbReference>
<evidence type="ECO:0000259" key="2">
    <source>
        <dbReference type="PROSITE" id="PS50943"/>
    </source>
</evidence>
<dbReference type="InterPro" id="IPR001387">
    <property type="entry name" value="Cro/C1-type_HTH"/>
</dbReference>
<proteinExistence type="predicted"/>
<accession>A0A7X6HBI4</accession>
<gene>
    <name evidence="3" type="ORF">HGG74_00845</name>
</gene>
<dbReference type="Pfam" id="PF07883">
    <property type="entry name" value="Cupin_2"/>
    <property type="match status" value="1"/>
</dbReference>
<keyword evidence="4" id="KW-1185">Reference proteome</keyword>
<dbReference type="InterPro" id="IPR011051">
    <property type="entry name" value="RmlC_Cupin_sf"/>
</dbReference>